<name>A0A7S1GQ68_CYCTE</name>
<proteinExistence type="predicted"/>
<organism evidence="1">
    <name type="scientific">Cyclophora tenuis</name>
    <name type="common">Marine diatom</name>
    <dbReference type="NCBI Taxonomy" id="216820"/>
    <lineage>
        <taxon>Eukaryota</taxon>
        <taxon>Sar</taxon>
        <taxon>Stramenopiles</taxon>
        <taxon>Ochrophyta</taxon>
        <taxon>Bacillariophyta</taxon>
        <taxon>Fragilariophyceae</taxon>
        <taxon>Fragilariophycidae</taxon>
        <taxon>Cyclophorales</taxon>
        <taxon>Cyclophoraceae</taxon>
        <taxon>Cyclophora</taxon>
    </lineage>
</organism>
<sequence>MGRGDYIGQSMRIENDRFKIEQWHRVVGGLGQEARGGDETEIVCREYHGFCGRAGTLRSILCAAGFISSSLQQDPSIFFLTTFNNDVMFACVVDDKFCPCRQRSMMGRITAQH</sequence>
<accession>A0A7S1GQ68</accession>
<dbReference type="EMBL" id="HBFW01023932">
    <property type="protein sequence ID" value="CAD8944280.1"/>
    <property type="molecule type" value="Transcribed_RNA"/>
</dbReference>
<dbReference type="AlphaFoldDB" id="A0A7S1GQ68"/>
<reference evidence="1" key="1">
    <citation type="submission" date="2021-01" db="EMBL/GenBank/DDBJ databases">
        <authorList>
            <person name="Corre E."/>
            <person name="Pelletier E."/>
            <person name="Niang G."/>
            <person name="Scheremetjew M."/>
            <person name="Finn R."/>
            <person name="Kale V."/>
            <person name="Holt S."/>
            <person name="Cochrane G."/>
            <person name="Meng A."/>
            <person name="Brown T."/>
            <person name="Cohen L."/>
        </authorList>
    </citation>
    <scope>NUCLEOTIDE SEQUENCE</scope>
    <source>
        <strain evidence="1">ECT3854</strain>
    </source>
</reference>
<evidence type="ECO:0000313" key="1">
    <source>
        <dbReference type="EMBL" id="CAD8944280.1"/>
    </source>
</evidence>
<gene>
    <name evidence="1" type="ORF">CTEN0397_LOCUS15390</name>
</gene>
<protein>
    <submittedName>
        <fullName evidence="1">Uncharacterized protein</fullName>
    </submittedName>
</protein>